<accession>A0A9Q3KNR7</accession>
<dbReference type="Proteomes" id="UP000765509">
    <property type="component" value="Unassembled WGS sequence"/>
</dbReference>
<keyword evidence="4" id="KW-1185">Reference proteome</keyword>
<dbReference type="EMBL" id="AVOT02118981">
    <property type="protein sequence ID" value="MBW0584753.1"/>
    <property type="molecule type" value="Genomic_DNA"/>
</dbReference>
<protein>
    <recommendedName>
        <fullName evidence="2">Tet-like 2OG-Fe(II) oxygenase domain-containing protein</fullName>
    </recommendedName>
</protein>
<evidence type="ECO:0000313" key="3">
    <source>
        <dbReference type="EMBL" id="MBW0584753.1"/>
    </source>
</evidence>
<dbReference type="AlphaFoldDB" id="A0A9Q3KNR7"/>
<comment type="caution">
    <text evidence="3">The sequence shown here is derived from an EMBL/GenBank/DDBJ whole genome shotgun (WGS) entry which is preliminary data.</text>
</comment>
<feature type="compositionally biased region" description="Low complexity" evidence="1">
    <location>
        <begin position="1"/>
        <end position="12"/>
    </location>
</feature>
<dbReference type="Pfam" id="PF20515">
    <property type="entry name" value="2OG-FeII_Oxy_6"/>
    <property type="match status" value="1"/>
</dbReference>
<gene>
    <name evidence="3" type="ORF">O181_124468</name>
</gene>
<dbReference type="InterPro" id="IPR046798">
    <property type="entry name" value="2OG-FeII_Oxy_6"/>
</dbReference>
<evidence type="ECO:0000259" key="2">
    <source>
        <dbReference type="Pfam" id="PF20515"/>
    </source>
</evidence>
<evidence type="ECO:0000313" key="4">
    <source>
        <dbReference type="Proteomes" id="UP000765509"/>
    </source>
</evidence>
<feature type="region of interest" description="Disordered" evidence="1">
    <location>
        <begin position="1"/>
        <end position="51"/>
    </location>
</feature>
<evidence type="ECO:0000256" key="1">
    <source>
        <dbReference type="SAM" id="MobiDB-lite"/>
    </source>
</evidence>
<feature type="domain" description="Tet-like 2OG-Fe(II) oxygenase" evidence="2">
    <location>
        <begin position="176"/>
        <end position="311"/>
    </location>
</feature>
<reference evidence="3" key="1">
    <citation type="submission" date="2021-03" db="EMBL/GenBank/DDBJ databases">
        <title>Draft genome sequence of rust myrtle Austropuccinia psidii MF-1, a brazilian biotype.</title>
        <authorList>
            <person name="Quecine M.C."/>
            <person name="Pachon D.M.R."/>
            <person name="Bonatelli M.L."/>
            <person name="Correr F.H."/>
            <person name="Franceschini L.M."/>
            <person name="Leite T.F."/>
            <person name="Margarido G.R.A."/>
            <person name="Almeida C.A."/>
            <person name="Ferrarezi J.A."/>
            <person name="Labate C.A."/>
        </authorList>
    </citation>
    <scope>NUCLEOTIDE SEQUENCE</scope>
    <source>
        <strain evidence="3">MF-1</strain>
    </source>
</reference>
<proteinExistence type="predicted"/>
<sequence>MSFHFSPLPSSLKFKKKPSPLSPSSNNSDDVMVRTKPDSPHHENNLNDGECTIPPVDVMVMTKPNIEHHWENNTKSNHKRKLTQRQRQHIHNSKQIMSHLGHSNTEYKKFSTISIDKKSADALKLKLPSLNTLPCPYVLIDKTKNPSFPVIIYEITPFDNSSGHSQLLQNFIMTLMSLSQNQQEIETNKQLLGGIMKGIGFCAGSDSGKSAGVYSRKPGLTPHQIETDNNQWTNLHEYDKFVYSRISHFSKLASNENQSLMEAAKLPNFSQLKWSPANPKEEFKSLTNVIVTQDEFFNKPHQDLNDLNAWT</sequence>
<organism evidence="3 4">
    <name type="scientific">Austropuccinia psidii MF-1</name>
    <dbReference type="NCBI Taxonomy" id="1389203"/>
    <lineage>
        <taxon>Eukaryota</taxon>
        <taxon>Fungi</taxon>
        <taxon>Dikarya</taxon>
        <taxon>Basidiomycota</taxon>
        <taxon>Pucciniomycotina</taxon>
        <taxon>Pucciniomycetes</taxon>
        <taxon>Pucciniales</taxon>
        <taxon>Sphaerophragmiaceae</taxon>
        <taxon>Austropuccinia</taxon>
    </lineage>
</organism>
<name>A0A9Q3KNR7_9BASI</name>
<feature type="compositionally biased region" description="Basic and acidic residues" evidence="1">
    <location>
        <begin position="31"/>
        <end position="45"/>
    </location>
</feature>